<evidence type="ECO:0000256" key="1">
    <source>
        <dbReference type="SAM" id="SignalP"/>
    </source>
</evidence>
<feature type="signal peptide" evidence="1">
    <location>
        <begin position="1"/>
        <end position="20"/>
    </location>
</feature>
<protein>
    <submittedName>
        <fullName evidence="2">Uncharacterized protein</fullName>
    </submittedName>
</protein>
<accession>A0A165P8Z4</accession>
<name>A0A165P8Z4_EXIGL</name>
<dbReference type="STRING" id="1314781.A0A165P8Z4"/>
<keyword evidence="3" id="KW-1185">Reference proteome</keyword>
<dbReference type="Proteomes" id="UP000077266">
    <property type="component" value="Unassembled WGS sequence"/>
</dbReference>
<proteinExistence type="predicted"/>
<feature type="non-terminal residue" evidence="2">
    <location>
        <position position="222"/>
    </location>
</feature>
<gene>
    <name evidence="2" type="ORF">EXIGLDRAFT_578202</name>
</gene>
<sequence>VQDAFKLHILILWNLLDVAAVPKMPSPDVTSWFNTTFSTMDDLHAARQGSARVSTSMITTAAVGRDVRVKTGTHAQHAGRVEKPALSWMIAFLARFGFTSWAPDFTSTPYSLYNSACRIIAIFSFQQALLAQAYVHFGPVMSHANDFDFLIKLFDWYVWDCWFHRWDAERRRPGWRMRLHQQKLGYQWRSRLANARVQTCKSLGLDRYAIVLADAKCHSDEE</sequence>
<feature type="chain" id="PRO_5007863955" evidence="1">
    <location>
        <begin position="21"/>
        <end position="222"/>
    </location>
</feature>
<dbReference type="EMBL" id="KV425891">
    <property type="protein sequence ID" value="KZW01817.1"/>
    <property type="molecule type" value="Genomic_DNA"/>
</dbReference>
<evidence type="ECO:0000313" key="2">
    <source>
        <dbReference type="EMBL" id="KZW01817.1"/>
    </source>
</evidence>
<dbReference type="OrthoDB" id="3254880at2759"/>
<feature type="non-terminal residue" evidence="2">
    <location>
        <position position="1"/>
    </location>
</feature>
<dbReference type="InParanoid" id="A0A165P8Z4"/>
<reference evidence="2 3" key="1">
    <citation type="journal article" date="2016" name="Mol. Biol. Evol.">
        <title>Comparative Genomics of Early-Diverging Mushroom-Forming Fungi Provides Insights into the Origins of Lignocellulose Decay Capabilities.</title>
        <authorList>
            <person name="Nagy L.G."/>
            <person name="Riley R."/>
            <person name="Tritt A."/>
            <person name="Adam C."/>
            <person name="Daum C."/>
            <person name="Floudas D."/>
            <person name="Sun H."/>
            <person name="Yadav J.S."/>
            <person name="Pangilinan J."/>
            <person name="Larsson K.H."/>
            <person name="Matsuura K."/>
            <person name="Barry K."/>
            <person name="Labutti K."/>
            <person name="Kuo R."/>
            <person name="Ohm R.A."/>
            <person name="Bhattacharya S.S."/>
            <person name="Shirouzu T."/>
            <person name="Yoshinaga Y."/>
            <person name="Martin F.M."/>
            <person name="Grigoriev I.V."/>
            <person name="Hibbett D.S."/>
        </authorList>
    </citation>
    <scope>NUCLEOTIDE SEQUENCE [LARGE SCALE GENOMIC DNA]</scope>
    <source>
        <strain evidence="2 3">HHB12029</strain>
    </source>
</reference>
<organism evidence="2 3">
    <name type="scientific">Exidia glandulosa HHB12029</name>
    <dbReference type="NCBI Taxonomy" id="1314781"/>
    <lineage>
        <taxon>Eukaryota</taxon>
        <taxon>Fungi</taxon>
        <taxon>Dikarya</taxon>
        <taxon>Basidiomycota</taxon>
        <taxon>Agaricomycotina</taxon>
        <taxon>Agaricomycetes</taxon>
        <taxon>Auriculariales</taxon>
        <taxon>Exidiaceae</taxon>
        <taxon>Exidia</taxon>
    </lineage>
</organism>
<keyword evidence="1" id="KW-0732">Signal</keyword>
<evidence type="ECO:0000313" key="3">
    <source>
        <dbReference type="Proteomes" id="UP000077266"/>
    </source>
</evidence>
<dbReference type="AlphaFoldDB" id="A0A165P8Z4"/>